<dbReference type="RefSeq" id="WP_063291531.1">
    <property type="nucleotide sequence ID" value="NZ_FOSK01000006.1"/>
</dbReference>
<evidence type="ECO:0000256" key="1">
    <source>
        <dbReference type="ARBA" id="ARBA00005953"/>
    </source>
</evidence>
<dbReference type="NCBIfam" id="TIGR00051">
    <property type="entry name" value="YbgC/FadM family acyl-CoA thioesterase"/>
    <property type="match status" value="1"/>
</dbReference>
<sequence>MNTKKTEANWPDLTGRIDGNEHILPVRVYYEDTDFSGVVYHAAYLKFMERGRTELLRMRGVHHHELDSGMHGERLAFAVRHMDIDFLKPARIDDVLEVHTDISEVKGVRMFISQRVMRGDEVLIKARVTAVAISADGKPRRLPKDLVAQMNGE</sequence>
<dbReference type="Proteomes" id="UP000199598">
    <property type="component" value="Unassembled WGS sequence"/>
</dbReference>
<dbReference type="PANTHER" id="PTHR31793">
    <property type="entry name" value="4-HYDROXYBENZOYL-COA THIOESTERASE FAMILY MEMBER"/>
    <property type="match status" value="1"/>
</dbReference>
<comment type="caution">
    <text evidence="4">The sequence shown here is derived from an EMBL/GenBank/DDBJ whole genome shotgun (WGS) entry which is preliminary data.</text>
</comment>
<dbReference type="PANTHER" id="PTHR31793:SF37">
    <property type="entry name" value="ACYL-COA THIOESTER HYDROLASE YBGC"/>
    <property type="match status" value="1"/>
</dbReference>
<feature type="domain" description="Thioesterase" evidence="3">
    <location>
        <begin position="37"/>
        <end position="123"/>
    </location>
</feature>
<proteinExistence type="inferred from homology"/>
<dbReference type="GO" id="GO:0016787">
    <property type="term" value="F:hydrolase activity"/>
    <property type="evidence" value="ECO:0007669"/>
    <property type="project" value="UniProtKB-KW"/>
</dbReference>
<evidence type="ECO:0000259" key="3">
    <source>
        <dbReference type="Pfam" id="PF03061"/>
    </source>
</evidence>
<protein>
    <submittedName>
        <fullName evidence="4">Acyl-CoA thioester hydrolase</fullName>
    </submittedName>
</protein>
<dbReference type="InterPro" id="IPR008272">
    <property type="entry name" value="HB-CoA_thioesterase_AS"/>
</dbReference>
<reference evidence="4 5" key="1">
    <citation type="submission" date="2016-10" db="EMBL/GenBank/DDBJ databases">
        <authorList>
            <person name="Varghese N."/>
            <person name="Submissions S."/>
        </authorList>
    </citation>
    <scope>NUCLEOTIDE SEQUENCE [LARGE SCALE GENOMIC DNA]</scope>
    <source>
        <strain evidence="4 5">DSM 16392</strain>
    </source>
</reference>
<dbReference type="EMBL" id="FOSK01000006">
    <property type="protein sequence ID" value="SFK57124.1"/>
    <property type="molecule type" value="Genomic_DNA"/>
</dbReference>
<dbReference type="Pfam" id="PF03061">
    <property type="entry name" value="4HBT"/>
    <property type="match status" value="1"/>
</dbReference>
<organism evidence="4 5">
    <name type="scientific">Pseudovibrio ascidiaceicola</name>
    <dbReference type="NCBI Taxonomy" id="285279"/>
    <lineage>
        <taxon>Bacteria</taxon>
        <taxon>Pseudomonadati</taxon>
        <taxon>Pseudomonadota</taxon>
        <taxon>Alphaproteobacteria</taxon>
        <taxon>Hyphomicrobiales</taxon>
        <taxon>Stappiaceae</taxon>
        <taxon>Pseudovibrio</taxon>
    </lineage>
</organism>
<evidence type="ECO:0000256" key="2">
    <source>
        <dbReference type="ARBA" id="ARBA00022801"/>
    </source>
</evidence>
<dbReference type="InterPro" id="IPR029069">
    <property type="entry name" value="HotDog_dom_sf"/>
</dbReference>
<dbReference type="InterPro" id="IPR006683">
    <property type="entry name" value="Thioestr_dom"/>
</dbReference>
<dbReference type="SUPFAM" id="SSF54637">
    <property type="entry name" value="Thioesterase/thiol ester dehydrase-isomerase"/>
    <property type="match status" value="1"/>
</dbReference>
<evidence type="ECO:0000313" key="4">
    <source>
        <dbReference type="EMBL" id="SFK57124.1"/>
    </source>
</evidence>
<name>A0A1I4AL90_9HYPH</name>
<accession>A0A1I4AL90</accession>
<dbReference type="CDD" id="cd00586">
    <property type="entry name" value="4HBT"/>
    <property type="match status" value="1"/>
</dbReference>
<dbReference type="PIRSF" id="PIRSF003230">
    <property type="entry name" value="YbgC"/>
    <property type="match status" value="1"/>
</dbReference>
<dbReference type="Gene3D" id="3.10.129.10">
    <property type="entry name" value="Hotdog Thioesterase"/>
    <property type="match status" value="1"/>
</dbReference>
<comment type="similarity">
    <text evidence="1">Belongs to the 4-hydroxybenzoyl-CoA thioesterase family.</text>
</comment>
<gene>
    <name evidence="4" type="ORF">SAMN04488518_106275</name>
</gene>
<keyword evidence="2 4" id="KW-0378">Hydrolase</keyword>
<dbReference type="InterPro" id="IPR014166">
    <property type="entry name" value="Tol-Pal_acyl-CoA_thioesterase"/>
</dbReference>
<dbReference type="NCBIfam" id="TIGR02799">
    <property type="entry name" value="thio_ybgC"/>
    <property type="match status" value="1"/>
</dbReference>
<dbReference type="PROSITE" id="PS01328">
    <property type="entry name" value="4HBCOA_THIOESTERASE"/>
    <property type="match status" value="1"/>
</dbReference>
<evidence type="ECO:0000313" key="5">
    <source>
        <dbReference type="Proteomes" id="UP000199598"/>
    </source>
</evidence>
<keyword evidence="5" id="KW-1185">Reference proteome</keyword>
<dbReference type="InterPro" id="IPR050563">
    <property type="entry name" value="4-hydroxybenzoyl-CoA_TE"/>
</dbReference>
<dbReference type="InterPro" id="IPR006684">
    <property type="entry name" value="YbgC/YbaW"/>
</dbReference>